<dbReference type="InterPro" id="IPR003439">
    <property type="entry name" value="ABC_transporter-like_ATP-bd"/>
</dbReference>
<feature type="transmembrane region" description="Helical" evidence="9">
    <location>
        <begin position="172"/>
        <end position="190"/>
    </location>
</feature>
<dbReference type="Gene3D" id="3.40.50.300">
    <property type="entry name" value="P-loop containing nucleotide triphosphate hydrolases"/>
    <property type="match status" value="1"/>
</dbReference>
<comment type="subcellular location">
    <subcellularLocation>
        <location evidence="1">Cell membrane</location>
        <topology evidence="1">Multi-pass membrane protein</topology>
    </subcellularLocation>
</comment>
<dbReference type="EMBL" id="FRAU01000001">
    <property type="protein sequence ID" value="SHK21633.1"/>
    <property type="molecule type" value="Genomic_DNA"/>
</dbReference>
<dbReference type="InterPro" id="IPR017871">
    <property type="entry name" value="ABC_transporter-like_CS"/>
</dbReference>
<dbReference type="CDD" id="cd18544">
    <property type="entry name" value="ABC_6TM_TmrA_like"/>
    <property type="match status" value="1"/>
</dbReference>
<dbReference type="SUPFAM" id="SSF52540">
    <property type="entry name" value="P-loop containing nucleoside triphosphate hydrolases"/>
    <property type="match status" value="1"/>
</dbReference>
<keyword evidence="6 12" id="KW-0067">ATP-binding</keyword>
<name>A0A1M6QNG7_9BACT</name>
<evidence type="ECO:0000259" key="11">
    <source>
        <dbReference type="PROSITE" id="PS50929"/>
    </source>
</evidence>
<proteinExistence type="predicted"/>
<accession>A0A1M6QNG7</accession>
<feature type="transmembrane region" description="Helical" evidence="9">
    <location>
        <begin position="25"/>
        <end position="48"/>
    </location>
</feature>
<sequence length="600" mass="68869">MDDKTARDEAPGLDRRLLWRLASYLWPYKGWVALAFCTVMAEAFLGPLRPKLVQVAIDQHIVAGDWNGLQQIILLLIGVLVVEAALSFVNDYLTQWIGQQAIYDIRTKVYRHIQRQSLRFFDRTPVGRLITRVTNDVESLSDMLSAGVVRILGDLFRIVFIAYFMFMLEWRLALVTLSVMPLMVVAVAWFRRKVRAQYRETRRQIARLNAFLQEHISGMKIVQLFNREAEELRRFQAINDAHRQAQIKTVFYFALFWPVVQLVADAALGLVLWVGGMRALDGTLTLGVLIAFIQYVRQFFEPIRNLSDQYNMLQSAMAGAERIFGLLDQDTALPEPAQPVRIQRLRGRIEFRNVWFTYDEQPADGQEPNWVLRNVSFTVEPGQHVAIVGATGAGKTTIINLLLRFYDVQRGQILVDGHDVRTYALHDLRRHIGLVLQDVFLFSGTVLDNITLGDPSIPFEKVQEAARLIGADRFIERLPHGYHQDVRERGLTLSHGQRQLLSFVRALVYDPEVLVLDEATSSVDTETEQLIQRAMETLLRGRTAIIIAHRLSTIQHADQILVMHRGEVREQGTHQELMARDGLYRRLYELQFLEQTRSAA</sequence>
<dbReference type="FunFam" id="1.20.1560.10:FF:000011">
    <property type="entry name" value="Multidrug ABC transporter ATP-binding protein"/>
    <property type="match status" value="1"/>
</dbReference>
<evidence type="ECO:0000256" key="9">
    <source>
        <dbReference type="SAM" id="Phobius"/>
    </source>
</evidence>
<dbReference type="OrthoDB" id="9780296at2"/>
<keyword evidence="2" id="KW-0813">Transport</keyword>
<dbReference type="InterPro" id="IPR027417">
    <property type="entry name" value="P-loop_NTPase"/>
</dbReference>
<evidence type="ECO:0000256" key="7">
    <source>
        <dbReference type="ARBA" id="ARBA00022989"/>
    </source>
</evidence>
<dbReference type="PANTHER" id="PTHR43394:SF1">
    <property type="entry name" value="ATP-BINDING CASSETTE SUB-FAMILY B MEMBER 10, MITOCHONDRIAL"/>
    <property type="match status" value="1"/>
</dbReference>
<dbReference type="GO" id="GO:0016887">
    <property type="term" value="F:ATP hydrolysis activity"/>
    <property type="evidence" value="ECO:0007669"/>
    <property type="project" value="InterPro"/>
</dbReference>
<evidence type="ECO:0000256" key="5">
    <source>
        <dbReference type="ARBA" id="ARBA00022741"/>
    </source>
</evidence>
<feature type="domain" description="ABC transporter" evidence="10">
    <location>
        <begin position="349"/>
        <end position="590"/>
    </location>
</feature>
<evidence type="ECO:0000256" key="2">
    <source>
        <dbReference type="ARBA" id="ARBA00022448"/>
    </source>
</evidence>
<reference evidence="13" key="1">
    <citation type="submission" date="2016-11" db="EMBL/GenBank/DDBJ databases">
        <authorList>
            <person name="Varghese N."/>
            <person name="Submissions S."/>
        </authorList>
    </citation>
    <scope>NUCLEOTIDE SEQUENCE [LARGE SCALE GENOMIC DNA]</scope>
    <source>
        <strain evidence="13">DSM 22212</strain>
    </source>
</reference>
<dbReference type="CDD" id="cd03254">
    <property type="entry name" value="ABCC_Glucan_exporter_like"/>
    <property type="match status" value="1"/>
</dbReference>
<evidence type="ECO:0000256" key="8">
    <source>
        <dbReference type="ARBA" id="ARBA00023136"/>
    </source>
</evidence>
<protein>
    <submittedName>
        <fullName evidence="12">ATP-binding cassette, subfamily B</fullName>
    </submittedName>
</protein>
<dbReference type="PANTHER" id="PTHR43394">
    <property type="entry name" value="ATP-DEPENDENT PERMEASE MDL1, MITOCHONDRIAL"/>
    <property type="match status" value="1"/>
</dbReference>
<keyword evidence="3" id="KW-1003">Cell membrane</keyword>
<evidence type="ECO:0000313" key="12">
    <source>
        <dbReference type="EMBL" id="SHK21633.1"/>
    </source>
</evidence>
<dbReference type="PROSITE" id="PS50893">
    <property type="entry name" value="ABC_TRANSPORTER_2"/>
    <property type="match status" value="1"/>
</dbReference>
<evidence type="ECO:0000256" key="6">
    <source>
        <dbReference type="ARBA" id="ARBA00022840"/>
    </source>
</evidence>
<dbReference type="SMART" id="SM00382">
    <property type="entry name" value="AAA"/>
    <property type="match status" value="1"/>
</dbReference>
<dbReference type="GO" id="GO:0005524">
    <property type="term" value="F:ATP binding"/>
    <property type="evidence" value="ECO:0007669"/>
    <property type="project" value="UniProtKB-KW"/>
</dbReference>
<keyword evidence="4 9" id="KW-0812">Transmembrane</keyword>
<keyword evidence="13" id="KW-1185">Reference proteome</keyword>
<dbReference type="InterPro" id="IPR003593">
    <property type="entry name" value="AAA+_ATPase"/>
</dbReference>
<dbReference type="Pfam" id="PF00664">
    <property type="entry name" value="ABC_membrane"/>
    <property type="match status" value="1"/>
</dbReference>
<dbReference type="PROSITE" id="PS00211">
    <property type="entry name" value="ABC_TRANSPORTER_1"/>
    <property type="match status" value="1"/>
</dbReference>
<feature type="transmembrane region" description="Helical" evidence="9">
    <location>
        <begin position="68"/>
        <end position="89"/>
    </location>
</feature>
<evidence type="ECO:0000259" key="10">
    <source>
        <dbReference type="PROSITE" id="PS50893"/>
    </source>
</evidence>
<dbReference type="FunFam" id="3.40.50.300:FF:000287">
    <property type="entry name" value="Multidrug ABC transporter ATP-binding protein"/>
    <property type="match status" value="1"/>
</dbReference>
<evidence type="ECO:0000313" key="13">
    <source>
        <dbReference type="Proteomes" id="UP000185812"/>
    </source>
</evidence>
<dbReference type="GO" id="GO:0015421">
    <property type="term" value="F:ABC-type oligopeptide transporter activity"/>
    <property type="evidence" value="ECO:0007669"/>
    <property type="project" value="TreeGrafter"/>
</dbReference>
<dbReference type="SUPFAM" id="SSF90123">
    <property type="entry name" value="ABC transporter transmembrane region"/>
    <property type="match status" value="1"/>
</dbReference>
<dbReference type="InterPro" id="IPR036640">
    <property type="entry name" value="ABC1_TM_sf"/>
</dbReference>
<dbReference type="Gene3D" id="1.20.1560.10">
    <property type="entry name" value="ABC transporter type 1, transmembrane domain"/>
    <property type="match status" value="1"/>
</dbReference>
<evidence type="ECO:0000256" key="1">
    <source>
        <dbReference type="ARBA" id="ARBA00004651"/>
    </source>
</evidence>
<evidence type="ECO:0000256" key="3">
    <source>
        <dbReference type="ARBA" id="ARBA00022475"/>
    </source>
</evidence>
<dbReference type="RefSeq" id="WP_072714527.1">
    <property type="nucleotide sequence ID" value="NZ_FRAU01000001.1"/>
</dbReference>
<dbReference type="GO" id="GO:0005886">
    <property type="term" value="C:plasma membrane"/>
    <property type="evidence" value="ECO:0007669"/>
    <property type="project" value="UniProtKB-SubCell"/>
</dbReference>
<dbReference type="Pfam" id="PF00005">
    <property type="entry name" value="ABC_tran"/>
    <property type="match status" value="1"/>
</dbReference>
<dbReference type="PROSITE" id="PS50929">
    <property type="entry name" value="ABC_TM1F"/>
    <property type="match status" value="1"/>
</dbReference>
<dbReference type="InterPro" id="IPR011527">
    <property type="entry name" value="ABC1_TM_dom"/>
</dbReference>
<keyword evidence="7 9" id="KW-1133">Transmembrane helix</keyword>
<dbReference type="InterPro" id="IPR039421">
    <property type="entry name" value="Type_1_exporter"/>
</dbReference>
<dbReference type="Proteomes" id="UP000185812">
    <property type="component" value="Unassembled WGS sequence"/>
</dbReference>
<organism evidence="12 13">
    <name type="scientific">Rhodothermus profundi</name>
    <dbReference type="NCBI Taxonomy" id="633813"/>
    <lineage>
        <taxon>Bacteria</taxon>
        <taxon>Pseudomonadati</taxon>
        <taxon>Rhodothermota</taxon>
        <taxon>Rhodothermia</taxon>
        <taxon>Rhodothermales</taxon>
        <taxon>Rhodothermaceae</taxon>
        <taxon>Rhodothermus</taxon>
    </lineage>
</organism>
<keyword evidence="5" id="KW-0547">Nucleotide-binding</keyword>
<feature type="transmembrane region" description="Helical" evidence="9">
    <location>
        <begin position="250"/>
        <end position="273"/>
    </location>
</feature>
<dbReference type="STRING" id="633813.SAMN04488087_0691"/>
<evidence type="ECO:0000256" key="4">
    <source>
        <dbReference type="ARBA" id="ARBA00022692"/>
    </source>
</evidence>
<feature type="domain" description="ABC transmembrane type-1" evidence="11">
    <location>
        <begin position="33"/>
        <end position="315"/>
    </location>
</feature>
<dbReference type="AlphaFoldDB" id="A0A1M6QNG7"/>
<keyword evidence="8 9" id="KW-0472">Membrane</keyword>
<gene>
    <name evidence="12" type="ORF">SAMN04488087_0691</name>
</gene>
<feature type="transmembrane region" description="Helical" evidence="9">
    <location>
        <begin position="148"/>
        <end position="166"/>
    </location>
</feature>